<evidence type="ECO:0008006" key="3">
    <source>
        <dbReference type="Google" id="ProtNLM"/>
    </source>
</evidence>
<dbReference type="Gene3D" id="3.40.630.30">
    <property type="match status" value="1"/>
</dbReference>
<sequence length="319" mass="37777">MLKILQREDWVAEIEKVRPLKMNEELSVVSFLCQEYALVPAYFLYHIKNNLVISYVALTKRKKIIHPSHFFYSSFWIKETLSENQYCEYLDGFLNALLKLYQRVEIKLPVGIDDMRPFLWQHFSVNNYYTYLKKLDSLDYHTVTEKNIRKAREIGYECRWEPLTKTSLELNLQIFKDFKVYSSTSIRKIERLMLAMQRNRYLASFNCYNNDELVASNLIFLDKNNKIAYTVLLNKTSRSNKDDVHSLLHDFFFTKLNEDGYECVDLLGGDMRGIAPFKSRFNTVLKPHFVVKFERKNAAVKKGIATLKYVVKKFLAKIN</sequence>
<dbReference type="SUPFAM" id="SSF55729">
    <property type="entry name" value="Acyl-CoA N-acyltransferases (Nat)"/>
    <property type="match status" value="1"/>
</dbReference>
<gene>
    <name evidence="1" type="ORF">E5L68_012820</name>
</gene>
<evidence type="ECO:0000313" key="2">
    <source>
        <dbReference type="Proteomes" id="UP001517367"/>
    </source>
</evidence>
<dbReference type="InterPro" id="IPR016181">
    <property type="entry name" value="Acyl_CoA_acyltransferase"/>
</dbReference>
<dbReference type="RefSeq" id="WP_138728338.1">
    <property type="nucleotide sequence ID" value="NZ_SRMP02000023.1"/>
</dbReference>
<dbReference type="EMBL" id="SRMP02000023">
    <property type="protein sequence ID" value="MFN0292281.1"/>
    <property type="molecule type" value="Genomic_DNA"/>
</dbReference>
<accession>A0ABW9JK18</accession>
<dbReference type="Proteomes" id="UP001517367">
    <property type="component" value="Unassembled WGS sequence"/>
</dbReference>
<proteinExistence type="predicted"/>
<comment type="caution">
    <text evidence="1">The sequence shown here is derived from an EMBL/GenBank/DDBJ whole genome shotgun (WGS) entry which is preliminary data.</text>
</comment>
<protein>
    <recommendedName>
        <fullName evidence="3">BioF2-like acetyltransferase domain-containing protein</fullName>
    </recommendedName>
</protein>
<organism evidence="1 2">
    <name type="scientific">Pedobacter helvus</name>
    <dbReference type="NCBI Taxonomy" id="2563444"/>
    <lineage>
        <taxon>Bacteria</taxon>
        <taxon>Pseudomonadati</taxon>
        <taxon>Bacteroidota</taxon>
        <taxon>Sphingobacteriia</taxon>
        <taxon>Sphingobacteriales</taxon>
        <taxon>Sphingobacteriaceae</taxon>
        <taxon>Pedobacter</taxon>
    </lineage>
</organism>
<reference evidence="1 2" key="1">
    <citation type="submission" date="2024-12" db="EMBL/GenBank/DDBJ databases">
        <authorList>
            <person name="Hu S."/>
        </authorList>
    </citation>
    <scope>NUCLEOTIDE SEQUENCE [LARGE SCALE GENOMIC DNA]</scope>
    <source>
        <strain evidence="1 2">P-25</strain>
    </source>
</reference>
<keyword evidence="2" id="KW-1185">Reference proteome</keyword>
<name>A0ABW9JK18_9SPHI</name>
<evidence type="ECO:0000313" key="1">
    <source>
        <dbReference type="EMBL" id="MFN0292281.1"/>
    </source>
</evidence>